<sequence length="45" mass="5446">MFSPLEFSRYYSNIFSNLFIAIRSEVRTRFSIRHTQLQSSFPNTR</sequence>
<reference evidence="1" key="1">
    <citation type="submission" date="2014-11" db="EMBL/GenBank/DDBJ databases">
        <authorList>
            <person name="Amaro Gonzalez C."/>
        </authorList>
    </citation>
    <scope>NUCLEOTIDE SEQUENCE</scope>
</reference>
<accession>A0A0E9U1F7</accession>
<reference evidence="1" key="2">
    <citation type="journal article" date="2015" name="Fish Shellfish Immunol.">
        <title>Early steps in the European eel (Anguilla anguilla)-Vibrio vulnificus interaction in the gills: Role of the RtxA13 toxin.</title>
        <authorList>
            <person name="Callol A."/>
            <person name="Pajuelo D."/>
            <person name="Ebbesson L."/>
            <person name="Teles M."/>
            <person name="MacKenzie S."/>
            <person name="Amaro C."/>
        </authorList>
    </citation>
    <scope>NUCLEOTIDE SEQUENCE</scope>
</reference>
<dbReference type="EMBL" id="GBXM01049789">
    <property type="protein sequence ID" value="JAH58788.1"/>
    <property type="molecule type" value="Transcribed_RNA"/>
</dbReference>
<proteinExistence type="predicted"/>
<evidence type="ECO:0000313" key="1">
    <source>
        <dbReference type="EMBL" id="JAH58788.1"/>
    </source>
</evidence>
<organism evidence="1">
    <name type="scientific">Anguilla anguilla</name>
    <name type="common">European freshwater eel</name>
    <name type="synonym">Muraena anguilla</name>
    <dbReference type="NCBI Taxonomy" id="7936"/>
    <lineage>
        <taxon>Eukaryota</taxon>
        <taxon>Metazoa</taxon>
        <taxon>Chordata</taxon>
        <taxon>Craniata</taxon>
        <taxon>Vertebrata</taxon>
        <taxon>Euteleostomi</taxon>
        <taxon>Actinopterygii</taxon>
        <taxon>Neopterygii</taxon>
        <taxon>Teleostei</taxon>
        <taxon>Anguilliformes</taxon>
        <taxon>Anguillidae</taxon>
        <taxon>Anguilla</taxon>
    </lineage>
</organism>
<dbReference type="AlphaFoldDB" id="A0A0E9U1F7"/>
<name>A0A0E9U1F7_ANGAN</name>
<protein>
    <submittedName>
        <fullName evidence="1">Uncharacterized protein</fullName>
    </submittedName>
</protein>